<name>A0A0F9GCA0_9ZZZZ</name>
<dbReference type="Gene3D" id="2.60.120.10">
    <property type="entry name" value="Jelly Rolls"/>
    <property type="match status" value="1"/>
</dbReference>
<reference evidence="1" key="1">
    <citation type="journal article" date="2015" name="Nature">
        <title>Complex archaea that bridge the gap between prokaryotes and eukaryotes.</title>
        <authorList>
            <person name="Spang A."/>
            <person name="Saw J.H."/>
            <person name="Jorgensen S.L."/>
            <person name="Zaremba-Niedzwiedzka K."/>
            <person name="Martijn J."/>
            <person name="Lind A.E."/>
            <person name="van Eijk R."/>
            <person name="Schleper C."/>
            <person name="Guy L."/>
            <person name="Ettema T.J."/>
        </authorList>
    </citation>
    <scope>NUCLEOTIDE SEQUENCE</scope>
</reference>
<dbReference type="InterPro" id="IPR011051">
    <property type="entry name" value="RmlC_Cupin_sf"/>
</dbReference>
<gene>
    <name evidence="1" type="ORF">LCGC14_1845250</name>
</gene>
<accession>A0A0F9GCA0</accession>
<dbReference type="SUPFAM" id="SSF51182">
    <property type="entry name" value="RmlC-like cupins"/>
    <property type="match status" value="1"/>
</dbReference>
<evidence type="ECO:0000313" key="1">
    <source>
        <dbReference type="EMBL" id="KKL96363.1"/>
    </source>
</evidence>
<dbReference type="AlphaFoldDB" id="A0A0F9GCA0"/>
<proteinExistence type="predicted"/>
<dbReference type="EMBL" id="LAZR01018451">
    <property type="protein sequence ID" value="KKL96363.1"/>
    <property type="molecule type" value="Genomic_DNA"/>
</dbReference>
<protein>
    <recommendedName>
        <fullName evidence="2">Cupin 2 conserved barrel domain-containing protein</fullName>
    </recommendedName>
</protein>
<sequence>MCKSTSTGSAVPDVLIENERARVTRWCFPKREDNTGWHLHEHDYLVVPLYDGVLDIRDANGNISRSELRVGVPYFGKQGVEHDVSSPNDFEFAFIEVEFFV</sequence>
<evidence type="ECO:0008006" key="2">
    <source>
        <dbReference type="Google" id="ProtNLM"/>
    </source>
</evidence>
<organism evidence="1">
    <name type="scientific">marine sediment metagenome</name>
    <dbReference type="NCBI Taxonomy" id="412755"/>
    <lineage>
        <taxon>unclassified sequences</taxon>
        <taxon>metagenomes</taxon>
        <taxon>ecological metagenomes</taxon>
    </lineage>
</organism>
<comment type="caution">
    <text evidence="1">The sequence shown here is derived from an EMBL/GenBank/DDBJ whole genome shotgun (WGS) entry which is preliminary data.</text>
</comment>
<dbReference type="InterPro" id="IPR014710">
    <property type="entry name" value="RmlC-like_jellyroll"/>
</dbReference>